<reference evidence="2" key="1">
    <citation type="submission" date="2023-03" db="EMBL/GenBank/DDBJ databases">
        <authorList>
            <person name="Steffen K."/>
            <person name="Cardenas P."/>
        </authorList>
    </citation>
    <scope>NUCLEOTIDE SEQUENCE</scope>
</reference>
<feature type="domain" description="OTU" evidence="1">
    <location>
        <begin position="27"/>
        <end position="160"/>
    </location>
</feature>
<dbReference type="PANTHER" id="PTHR12419:SF115">
    <property type="entry name" value="PROTEIN OVARIAN TUMOR LOCUS-RELATED"/>
    <property type="match status" value="1"/>
</dbReference>
<sequence>MGRKGPKPKTYSHFQVTLDKFLGSKNLCRKAIAKDGSCLFRAVAEQVLLSQSYHHHVRLQCADYISRHRDDFKEFLTVKLDEYLRRLRIGQLWGGEVELVVFSKMYRRSIVVYNQQVNQVQEQIFLTPEDEAAGRRTEELIDPIYLAYTDGNHYDSVYLRKSKGNLAFCQSVVYSLLYEKVFEETLSQATKQRLRNITDADVQKLAMEGDKGDKHLTFLSKTYPLGVLEGMAPNCFSNTSLHVYQRERDCIERQDRDVAAAIQFQIGDKCLVPVPGDSQLYNGEITSSITPNGCHLVCHMTLT</sequence>
<dbReference type="EMBL" id="CASHTH010002278">
    <property type="protein sequence ID" value="CAI8027436.1"/>
    <property type="molecule type" value="Genomic_DNA"/>
</dbReference>
<dbReference type="GO" id="GO:0004843">
    <property type="term" value="F:cysteine-type deubiquitinase activity"/>
    <property type="evidence" value="ECO:0007669"/>
    <property type="project" value="TreeGrafter"/>
</dbReference>
<protein>
    <submittedName>
        <fullName evidence="2">OTU domain-containing protein 4</fullName>
    </submittedName>
</protein>
<dbReference type="AlphaFoldDB" id="A0AA35SF09"/>
<dbReference type="Proteomes" id="UP001174909">
    <property type="component" value="Unassembled WGS sequence"/>
</dbReference>
<organism evidence="2 3">
    <name type="scientific">Geodia barretti</name>
    <name type="common">Barrett's horny sponge</name>
    <dbReference type="NCBI Taxonomy" id="519541"/>
    <lineage>
        <taxon>Eukaryota</taxon>
        <taxon>Metazoa</taxon>
        <taxon>Porifera</taxon>
        <taxon>Demospongiae</taxon>
        <taxon>Heteroscleromorpha</taxon>
        <taxon>Tetractinellida</taxon>
        <taxon>Astrophorina</taxon>
        <taxon>Geodiidae</taxon>
        <taxon>Geodia</taxon>
    </lineage>
</organism>
<dbReference type="GO" id="GO:0061578">
    <property type="term" value="F:K63-linked deubiquitinase activity"/>
    <property type="evidence" value="ECO:0007669"/>
    <property type="project" value="TreeGrafter"/>
</dbReference>
<proteinExistence type="predicted"/>
<name>A0AA35SF09_GEOBA</name>
<dbReference type="InterPro" id="IPR038765">
    <property type="entry name" value="Papain-like_cys_pep_sf"/>
</dbReference>
<dbReference type="CDD" id="cd22753">
    <property type="entry name" value="OTU_ALG13-like"/>
    <property type="match status" value="1"/>
</dbReference>
<dbReference type="InterPro" id="IPR050704">
    <property type="entry name" value="Peptidase_C85-like"/>
</dbReference>
<accession>A0AA35SF09</accession>
<dbReference type="InterPro" id="IPR049769">
    <property type="entry name" value="OTU_OTU"/>
</dbReference>
<dbReference type="SUPFAM" id="SSF54001">
    <property type="entry name" value="Cysteine proteinases"/>
    <property type="match status" value="1"/>
</dbReference>
<dbReference type="Pfam" id="PF02338">
    <property type="entry name" value="OTU"/>
    <property type="match status" value="1"/>
</dbReference>
<dbReference type="GO" id="GO:0016579">
    <property type="term" value="P:protein deubiquitination"/>
    <property type="evidence" value="ECO:0007669"/>
    <property type="project" value="TreeGrafter"/>
</dbReference>
<dbReference type="Gene3D" id="3.90.70.80">
    <property type="match status" value="1"/>
</dbReference>
<evidence type="ECO:0000313" key="2">
    <source>
        <dbReference type="EMBL" id="CAI8027436.1"/>
    </source>
</evidence>
<dbReference type="PROSITE" id="PS50802">
    <property type="entry name" value="OTU"/>
    <property type="match status" value="1"/>
</dbReference>
<evidence type="ECO:0000259" key="1">
    <source>
        <dbReference type="PROSITE" id="PS50802"/>
    </source>
</evidence>
<dbReference type="InterPro" id="IPR003323">
    <property type="entry name" value="OTU_dom"/>
</dbReference>
<gene>
    <name evidence="2" type="ORF">GBAR_LOCUS15700</name>
</gene>
<comment type="caution">
    <text evidence="2">The sequence shown here is derived from an EMBL/GenBank/DDBJ whole genome shotgun (WGS) entry which is preliminary data.</text>
</comment>
<evidence type="ECO:0000313" key="3">
    <source>
        <dbReference type="Proteomes" id="UP001174909"/>
    </source>
</evidence>
<dbReference type="PANTHER" id="PTHR12419">
    <property type="entry name" value="OTU DOMAIN CONTAINING PROTEIN"/>
    <property type="match status" value="1"/>
</dbReference>
<keyword evidence="3" id="KW-1185">Reference proteome</keyword>